<sequence>MVSLTALLATACALLPSTLAAPTDALAPRQNAPWQWWTEGQGQFGCQQQGGGKYSCSWNGKQGGGMVAGTGWGAGRKTVRYTGTYSPKGPGYLSLYGWTRNPLIEYYIVESWDVLAPGEAWILRGNYTTDGVNYGMYTAQRVNKPSIEGTRTFTQYFAVRNAAEKVVGAVQGTINTANHFDAWSRGVCEWDAVAEWDEYDY</sequence>
<keyword evidence="9 11" id="KW-0624">Polysaccharide degradation</keyword>
<dbReference type="SUPFAM" id="SSF49899">
    <property type="entry name" value="Concanavalin A-like lectins/glucanases"/>
    <property type="match status" value="1"/>
</dbReference>
<comment type="caution">
    <text evidence="10">Lacks conserved residue(s) required for the propagation of feature annotation.</text>
</comment>
<comment type="catalytic activity">
    <reaction evidence="1 11">
        <text>Endohydrolysis of (1-&gt;4)-beta-D-xylosidic linkages in xylans.</text>
        <dbReference type="EC" id="3.2.1.8"/>
    </reaction>
</comment>
<feature type="non-terminal residue" evidence="14">
    <location>
        <position position="201"/>
    </location>
</feature>
<evidence type="ECO:0000256" key="12">
    <source>
        <dbReference type="SAM" id="SignalP"/>
    </source>
</evidence>
<feature type="domain" description="GH11" evidence="13">
    <location>
        <begin position="20"/>
        <end position="201"/>
    </location>
</feature>
<reference evidence="14 15" key="1">
    <citation type="submission" date="2021-02" db="EMBL/GenBank/DDBJ databases">
        <title>Genome assembly of Pseudopithomyces chartarum.</title>
        <authorList>
            <person name="Jauregui R."/>
            <person name="Singh J."/>
            <person name="Voisey C."/>
        </authorList>
    </citation>
    <scope>NUCLEOTIDE SEQUENCE [LARGE SCALE GENOMIC DNA]</scope>
    <source>
        <strain evidence="14 15">AGR01</strain>
    </source>
</reference>
<keyword evidence="5 11" id="KW-0858">Xylan degradation</keyword>
<dbReference type="InterPro" id="IPR013319">
    <property type="entry name" value="GH11/12"/>
</dbReference>
<organism evidence="14 15">
    <name type="scientific">Pseudopithomyces chartarum</name>
    <dbReference type="NCBI Taxonomy" id="1892770"/>
    <lineage>
        <taxon>Eukaryota</taxon>
        <taxon>Fungi</taxon>
        <taxon>Dikarya</taxon>
        <taxon>Ascomycota</taxon>
        <taxon>Pezizomycotina</taxon>
        <taxon>Dothideomycetes</taxon>
        <taxon>Pleosporomycetidae</taxon>
        <taxon>Pleosporales</taxon>
        <taxon>Massarineae</taxon>
        <taxon>Didymosphaeriaceae</taxon>
        <taxon>Pseudopithomyces</taxon>
    </lineage>
</organism>
<dbReference type="InterPro" id="IPR013320">
    <property type="entry name" value="ConA-like_dom_sf"/>
</dbReference>
<dbReference type="PRINTS" id="PR00911">
    <property type="entry name" value="GLHYDRLASE11"/>
</dbReference>
<evidence type="ECO:0000256" key="5">
    <source>
        <dbReference type="ARBA" id="ARBA00022651"/>
    </source>
</evidence>
<dbReference type="EC" id="3.2.1.8" evidence="4 11"/>
<proteinExistence type="inferred from homology"/>
<dbReference type="Pfam" id="PF00457">
    <property type="entry name" value="Glyco_hydro_11"/>
    <property type="match status" value="1"/>
</dbReference>
<protein>
    <recommendedName>
        <fullName evidence="4 11">Endo-1,4-beta-xylanase</fullName>
        <ecNumber evidence="4 11">3.2.1.8</ecNumber>
    </recommendedName>
</protein>
<dbReference type="PROSITE" id="PS00776">
    <property type="entry name" value="GH11_1"/>
    <property type="match status" value="1"/>
</dbReference>
<keyword evidence="12" id="KW-0732">Signal</keyword>
<comment type="pathway">
    <text evidence="2 11">Glycan degradation; xylan degradation.</text>
</comment>
<dbReference type="EMBL" id="WVTA01000013">
    <property type="protein sequence ID" value="KAK3202581.1"/>
    <property type="molecule type" value="Genomic_DNA"/>
</dbReference>
<dbReference type="Gene3D" id="2.60.120.180">
    <property type="match status" value="1"/>
</dbReference>
<keyword evidence="7 11" id="KW-0119">Carbohydrate metabolism</keyword>
<comment type="similarity">
    <text evidence="3 10 11">Belongs to the glycosyl hydrolase 11 (cellulase G) family.</text>
</comment>
<evidence type="ECO:0000256" key="1">
    <source>
        <dbReference type="ARBA" id="ARBA00000681"/>
    </source>
</evidence>
<evidence type="ECO:0000256" key="8">
    <source>
        <dbReference type="ARBA" id="ARBA00023295"/>
    </source>
</evidence>
<keyword evidence="6 11" id="KW-0378">Hydrolase</keyword>
<feature type="signal peptide" evidence="12">
    <location>
        <begin position="1"/>
        <end position="20"/>
    </location>
</feature>
<dbReference type="Proteomes" id="UP001280581">
    <property type="component" value="Unassembled WGS sequence"/>
</dbReference>
<evidence type="ECO:0000256" key="2">
    <source>
        <dbReference type="ARBA" id="ARBA00004851"/>
    </source>
</evidence>
<keyword evidence="8 11" id="KW-0326">Glycosidase</keyword>
<feature type="chain" id="PRO_5042969371" description="Endo-1,4-beta-xylanase" evidence="12">
    <location>
        <begin position="21"/>
        <end position="201"/>
    </location>
</feature>
<name>A0AAN6REF8_9PLEO</name>
<evidence type="ECO:0000256" key="9">
    <source>
        <dbReference type="ARBA" id="ARBA00023326"/>
    </source>
</evidence>
<evidence type="ECO:0000313" key="15">
    <source>
        <dbReference type="Proteomes" id="UP001280581"/>
    </source>
</evidence>
<evidence type="ECO:0000256" key="6">
    <source>
        <dbReference type="ARBA" id="ARBA00022801"/>
    </source>
</evidence>
<gene>
    <name evidence="14" type="ORF">GRF29_154g67807</name>
</gene>
<dbReference type="AlphaFoldDB" id="A0AAN6REF8"/>
<keyword evidence="15" id="KW-1185">Reference proteome</keyword>
<evidence type="ECO:0000256" key="11">
    <source>
        <dbReference type="RuleBase" id="RU362015"/>
    </source>
</evidence>
<evidence type="ECO:0000313" key="14">
    <source>
        <dbReference type="EMBL" id="KAK3202581.1"/>
    </source>
</evidence>
<evidence type="ECO:0000256" key="4">
    <source>
        <dbReference type="ARBA" id="ARBA00012590"/>
    </source>
</evidence>
<dbReference type="PANTHER" id="PTHR46828">
    <property type="entry name" value="ENDO-1,4-BETA-XYLANASE A-RELATED"/>
    <property type="match status" value="1"/>
</dbReference>
<evidence type="ECO:0000259" key="13">
    <source>
        <dbReference type="PROSITE" id="PS51761"/>
    </source>
</evidence>
<evidence type="ECO:0000256" key="7">
    <source>
        <dbReference type="ARBA" id="ARBA00023277"/>
    </source>
</evidence>
<evidence type="ECO:0000256" key="10">
    <source>
        <dbReference type="PROSITE-ProRule" id="PRU01097"/>
    </source>
</evidence>
<dbReference type="GO" id="GO:0031176">
    <property type="term" value="F:endo-1,4-beta-xylanase activity"/>
    <property type="evidence" value="ECO:0007669"/>
    <property type="project" value="UniProtKB-EC"/>
</dbReference>
<dbReference type="InterPro" id="IPR033123">
    <property type="entry name" value="GH11_dom"/>
</dbReference>
<accession>A0AAN6REF8</accession>
<dbReference type="PROSITE" id="PS51761">
    <property type="entry name" value="GH11_3"/>
    <property type="match status" value="1"/>
</dbReference>
<dbReference type="PANTHER" id="PTHR46828:SF2">
    <property type="entry name" value="ENDO-1,4-BETA-XYLANASE A-RELATED"/>
    <property type="match status" value="1"/>
</dbReference>
<dbReference type="InterPro" id="IPR018208">
    <property type="entry name" value="GH11_AS_1"/>
</dbReference>
<dbReference type="InterPro" id="IPR001137">
    <property type="entry name" value="Glyco_hydro_11"/>
</dbReference>
<evidence type="ECO:0000256" key="3">
    <source>
        <dbReference type="ARBA" id="ARBA00007792"/>
    </source>
</evidence>
<dbReference type="GO" id="GO:0045493">
    <property type="term" value="P:xylan catabolic process"/>
    <property type="evidence" value="ECO:0007669"/>
    <property type="project" value="UniProtKB-KW"/>
</dbReference>
<comment type="caution">
    <text evidence="14">The sequence shown here is derived from an EMBL/GenBank/DDBJ whole genome shotgun (WGS) entry which is preliminary data.</text>
</comment>